<name>A0A4Y2MJ01_ARAVE</name>
<keyword evidence="3" id="KW-1185">Reference proteome</keyword>
<comment type="caution">
    <text evidence="2">The sequence shown here is derived from an EMBL/GenBank/DDBJ whole genome shotgun (WGS) entry which is preliminary data.</text>
</comment>
<gene>
    <name evidence="2" type="ORF">AVEN_153975_1</name>
</gene>
<keyword evidence="1" id="KW-0812">Transmembrane</keyword>
<dbReference type="Proteomes" id="UP000499080">
    <property type="component" value="Unassembled WGS sequence"/>
</dbReference>
<dbReference type="PANTHER" id="PTHR46114:SF1">
    <property type="entry name" value="ZAD DOMAIN-CONTAINING PROTEIN"/>
    <property type="match status" value="1"/>
</dbReference>
<accession>A0A4Y2MJ01</accession>
<protein>
    <submittedName>
        <fullName evidence="2">Uncharacterized protein</fullName>
    </submittedName>
</protein>
<dbReference type="OrthoDB" id="6729334at2759"/>
<dbReference type="PANTHER" id="PTHR46114">
    <property type="entry name" value="APPLE DOMAIN-CONTAINING PROTEIN"/>
    <property type="match status" value="1"/>
</dbReference>
<evidence type="ECO:0000313" key="2">
    <source>
        <dbReference type="EMBL" id="GBN25596.1"/>
    </source>
</evidence>
<organism evidence="2 3">
    <name type="scientific">Araneus ventricosus</name>
    <name type="common">Orbweaver spider</name>
    <name type="synonym">Epeira ventricosa</name>
    <dbReference type="NCBI Taxonomy" id="182803"/>
    <lineage>
        <taxon>Eukaryota</taxon>
        <taxon>Metazoa</taxon>
        <taxon>Ecdysozoa</taxon>
        <taxon>Arthropoda</taxon>
        <taxon>Chelicerata</taxon>
        <taxon>Arachnida</taxon>
        <taxon>Araneae</taxon>
        <taxon>Araneomorphae</taxon>
        <taxon>Entelegynae</taxon>
        <taxon>Araneoidea</taxon>
        <taxon>Araneidae</taxon>
        <taxon>Araneus</taxon>
    </lineage>
</organism>
<sequence>MELDEDPEDWKRFYNKTREYVVFLLLFIILYFTSYFLILIFKKKNNGLYTGLMKEFGLPLDLKEWRLFINSSKLILKMFLLYNGNELPSIPIAYAPHMKETYEHLQQLLHRIKYMQYEWSVCADLKVVVLLMGLQQGFTKFCCFLCEWNSHATDLHSIRKDWPPSMCLTPGKMNVMNTPLVSPKKIILPALRIKLGIVKQLIKVIDTNKPAFTYLREKFPRLNEAKIKEAIFMGSQIRGIFKDTKFGNLLDNDEKQVWNVVSQVCTNFFGNIRSEYYKDLVHDMLALYQKFGCRMSLKLHFLDPHFGFLPS</sequence>
<dbReference type="AlphaFoldDB" id="A0A4Y2MJ01"/>
<proteinExistence type="predicted"/>
<dbReference type="EMBL" id="BGPR01007264">
    <property type="protein sequence ID" value="GBN25596.1"/>
    <property type="molecule type" value="Genomic_DNA"/>
</dbReference>
<keyword evidence="1" id="KW-1133">Transmembrane helix</keyword>
<feature type="transmembrane region" description="Helical" evidence="1">
    <location>
        <begin position="20"/>
        <end position="41"/>
    </location>
</feature>
<keyword evidence="1" id="KW-0472">Membrane</keyword>
<evidence type="ECO:0000313" key="3">
    <source>
        <dbReference type="Proteomes" id="UP000499080"/>
    </source>
</evidence>
<evidence type="ECO:0000256" key="1">
    <source>
        <dbReference type="SAM" id="Phobius"/>
    </source>
</evidence>
<reference evidence="2 3" key="1">
    <citation type="journal article" date="2019" name="Sci. Rep.">
        <title>Orb-weaving spider Araneus ventricosus genome elucidates the spidroin gene catalogue.</title>
        <authorList>
            <person name="Kono N."/>
            <person name="Nakamura H."/>
            <person name="Ohtoshi R."/>
            <person name="Moran D.A.P."/>
            <person name="Shinohara A."/>
            <person name="Yoshida Y."/>
            <person name="Fujiwara M."/>
            <person name="Mori M."/>
            <person name="Tomita M."/>
            <person name="Arakawa K."/>
        </authorList>
    </citation>
    <scope>NUCLEOTIDE SEQUENCE [LARGE SCALE GENOMIC DNA]</scope>
</reference>